<sequence>MASLVPQKPSTPPPSSRSPRRRMSATQQRCRRRSKSGPADMAEGAEIPECATSPSISPSMSMRSHALSDSQESRVHFEETPEIILFLSADEGVAEELSAVAEEDERGQADERDQLSSLRAALPQMGETPLAVPAPHDVCEGGGGLADLAAERRDAMLLKLFPGIERPCLMRPRPSID</sequence>
<feature type="compositionally biased region" description="Low complexity" evidence="1">
    <location>
        <begin position="53"/>
        <end position="64"/>
    </location>
</feature>
<dbReference type="Proteomes" id="UP000601435">
    <property type="component" value="Unassembled WGS sequence"/>
</dbReference>
<reference evidence="2" key="1">
    <citation type="submission" date="2021-02" db="EMBL/GenBank/DDBJ databases">
        <authorList>
            <person name="Dougan E. K."/>
            <person name="Rhodes N."/>
            <person name="Thang M."/>
            <person name="Chan C."/>
        </authorList>
    </citation>
    <scope>NUCLEOTIDE SEQUENCE</scope>
</reference>
<gene>
    <name evidence="2" type="primary">NSUN2</name>
    <name evidence="2" type="ORF">SNEC2469_LOCUS8517</name>
</gene>
<feature type="compositionally biased region" description="Basic residues" evidence="1">
    <location>
        <begin position="18"/>
        <end position="35"/>
    </location>
</feature>
<protein>
    <submittedName>
        <fullName evidence="2">NSUN2 protein</fullName>
    </submittedName>
</protein>
<dbReference type="OrthoDB" id="433050at2759"/>
<keyword evidence="3" id="KW-1185">Reference proteome</keyword>
<evidence type="ECO:0000256" key="1">
    <source>
        <dbReference type="SAM" id="MobiDB-lite"/>
    </source>
</evidence>
<comment type="caution">
    <text evidence="2">The sequence shown here is derived from an EMBL/GenBank/DDBJ whole genome shotgun (WGS) entry which is preliminary data.</text>
</comment>
<proteinExistence type="predicted"/>
<name>A0A812P206_9DINO</name>
<dbReference type="AlphaFoldDB" id="A0A812P206"/>
<accession>A0A812P206</accession>
<feature type="region of interest" description="Disordered" evidence="1">
    <location>
        <begin position="1"/>
        <end position="75"/>
    </location>
</feature>
<organism evidence="2 3">
    <name type="scientific">Symbiodinium necroappetens</name>
    <dbReference type="NCBI Taxonomy" id="1628268"/>
    <lineage>
        <taxon>Eukaryota</taxon>
        <taxon>Sar</taxon>
        <taxon>Alveolata</taxon>
        <taxon>Dinophyceae</taxon>
        <taxon>Suessiales</taxon>
        <taxon>Symbiodiniaceae</taxon>
        <taxon>Symbiodinium</taxon>
    </lineage>
</organism>
<dbReference type="EMBL" id="CAJNJA010014030">
    <property type="protein sequence ID" value="CAE7334131.1"/>
    <property type="molecule type" value="Genomic_DNA"/>
</dbReference>
<evidence type="ECO:0000313" key="3">
    <source>
        <dbReference type="Proteomes" id="UP000601435"/>
    </source>
</evidence>
<evidence type="ECO:0000313" key="2">
    <source>
        <dbReference type="EMBL" id="CAE7334131.1"/>
    </source>
</evidence>